<dbReference type="SUPFAM" id="SSF50104">
    <property type="entry name" value="Translation proteins SH3-like domain"/>
    <property type="match status" value="1"/>
</dbReference>
<dbReference type="InterPro" id="IPR014726">
    <property type="entry name" value="Ribosomal_uL2_dom3"/>
</dbReference>
<dbReference type="SMART" id="SM01383">
    <property type="entry name" value="Ribosomal_L2"/>
    <property type="match status" value="1"/>
</dbReference>
<feature type="region of interest" description="Disordered" evidence="8">
    <location>
        <begin position="225"/>
        <end position="280"/>
    </location>
</feature>
<accession>A0A0F6WPW9</accession>
<dbReference type="PANTHER" id="PTHR13691:SF5">
    <property type="entry name" value="LARGE RIBOSOMAL SUBUNIT PROTEIN UL2M"/>
    <property type="match status" value="1"/>
</dbReference>
<keyword evidence="4 7" id="KW-0689">Ribosomal protein</keyword>
<keyword evidence="2 7" id="KW-0699">rRNA-binding</keyword>
<dbReference type="Gene3D" id="2.30.30.30">
    <property type="match status" value="1"/>
</dbReference>
<feature type="domain" description="Large ribosomal subunit protein uL2 C-terminal" evidence="9">
    <location>
        <begin position="125"/>
        <end position="253"/>
    </location>
</feature>
<keyword evidence="12" id="KW-1185">Reference proteome</keyword>
<dbReference type="InterPro" id="IPR014722">
    <property type="entry name" value="Rib_uL2_dom2"/>
</dbReference>
<dbReference type="AlphaFoldDB" id="A0A0F6WPW9"/>
<feature type="compositionally biased region" description="Basic and acidic residues" evidence="8">
    <location>
        <begin position="253"/>
        <end position="269"/>
    </location>
</feature>
<dbReference type="PROSITE" id="PS00467">
    <property type="entry name" value="RIBOSOMAL_L2"/>
    <property type="match status" value="1"/>
</dbReference>
<dbReference type="FunFam" id="2.40.50.140:FF:000003">
    <property type="entry name" value="50S ribosomal protein L2"/>
    <property type="match status" value="1"/>
</dbReference>
<dbReference type="Gene3D" id="4.10.950.10">
    <property type="entry name" value="Ribosomal protein L2, domain 3"/>
    <property type="match status" value="1"/>
</dbReference>
<comment type="similarity">
    <text evidence="1 7">Belongs to the universal ribosomal protein uL2 family.</text>
</comment>
<gene>
    <name evidence="7" type="primary">rplB</name>
    <name evidence="11" type="ORF">YH66_02855</name>
</gene>
<dbReference type="GO" id="GO:0002181">
    <property type="term" value="P:cytoplasmic translation"/>
    <property type="evidence" value="ECO:0007669"/>
    <property type="project" value="TreeGrafter"/>
</dbReference>
<feature type="domain" description="Large ribosomal subunit protein uL2 RNA-binding" evidence="10">
    <location>
        <begin position="42"/>
        <end position="119"/>
    </location>
</feature>
<feature type="compositionally biased region" description="Basic residues" evidence="8">
    <location>
        <begin position="270"/>
        <end position="280"/>
    </location>
</feature>
<evidence type="ECO:0000256" key="6">
    <source>
        <dbReference type="ARBA" id="ARBA00035242"/>
    </source>
</evidence>
<dbReference type="GO" id="GO:0003735">
    <property type="term" value="F:structural constituent of ribosome"/>
    <property type="evidence" value="ECO:0007669"/>
    <property type="project" value="InterPro"/>
</dbReference>
<dbReference type="Proteomes" id="UP000034037">
    <property type="component" value="Chromosome"/>
</dbReference>
<protein>
    <recommendedName>
        <fullName evidence="6 7">Large ribosomal subunit protein uL2</fullName>
    </recommendedName>
</protein>
<dbReference type="Pfam" id="PF00181">
    <property type="entry name" value="Ribosomal_L2_N"/>
    <property type="match status" value="1"/>
</dbReference>
<dbReference type="InterPro" id="IPR022666">
    <property type="entry name" value="Ribosomal_uL2_RNA-bd_dom"/>
</dbReference>
<feature type="region of interest" description="Disordered" evidence="8">
    <location>
        <begin position="1"/>
        <end position="20"/>
    </location>
</feature>
<dbReference type="GO" id="GO:0019843">
    <property type="term" value="F:rRNA binding"/>
    <property type="evidence" value="ECO:0007669"/>
    <property type="project" value="UniProtKB-UniRule"/>
</dbReference>
<dbReference type="InterPro" id="IPR022669">
    <property type="entry name" value="Ribosomal_uL2_C"/>
</dbReference>
<evidence type="ECO:0000259" key="9">
    <source>
        <dbReference type="SMART" id="SM01382"/>
    </source>
</evidence>
<reference evidence="11 12" key="1">
    <citation type="submission" date="2015-04" db="EMBL/GenBank/DDBJ databases">
        <title>Complete Genome Sequence of Brevibacterium flavum ATCC 15168.</title>
        <authorList>
            <person name="Ahn J."/>
            <person name="Park G."/>
            <person name="Jeon W."/>
            <person name="Jang Y."/>
            <person name="Jang M."/>
            <person name="Lee H."/>
            <person name="Lee H."/>
        </authorList>
    </citation>
    <scope>NUCLEOTIDE SEQUENCE [LARGE SCALE GENOMIC DNA]</scope>
    <source>
        <strain evidence="11 12">ATCC 15168</strain>
    </source>
</reference>
<sequence length="280" mass="31111">MAIRKYKPTTPGRRASSVSMFSEITRSTPEKSLLRPLSKTGGRNSHGHITTRHRGGGHKRRYRVIDFRRNDKDGVLAKVAHIEYDPNRTANIALLHYFDGEKRYILAPKGLTQGTVIESGAAADIKVGNNLPLRNIPTGTTIHNVELKPGAGAKLARSAGASIQLLGKEGSYAVLRMPSSEIRRVDIRCRATVGEVGNAEQINIRWGKAGRMRWKGWRPTVRGVVMNPVDHPHGGGEGKTSGGRHPVSPWGQKEGRTRKPKRYSDDMIVRRRRANKNKKR</sequence>
<evidence type="ECO:0000259" key="10">
    <source>
        <dbReference type="SMART" id="SM01383"/>
    </source>
</evidence>
<dbReference type="PANTHER" id="PTHR13691">
    <property type="entry name" value="RIBOSOMAL PROTEIN L2"/>
    <property type="match status" value="1"/>
</dbReference>
<dbReference type="HOGENOM" id="CLU_036235_2_1_11"/>
<comment type="function">
    <text evidence="7">One of the primary rRNA binding proteins. Required for association of the 30S and 50S subunits to form the 70S ribosome, for tRNA binding and peptide bond formation. It has been suggested to have peptidyltransferase activity; this is somewhat controversial. Makes several contacts with the 16S rRNA in the 70S ribosome.</text>
</comment>
<keyword evidence="5 7" id="KW-0687">Ribonucleoprotein</keyword>
<dbReference type="GO" id="GO:0016740">
    <property type="term" value="F:transferase activity"/>
    <property type="evidence" value="ECO:0007669"/>
    <property type="project" value="InterPro"/>
</dbReference>
<evidence type="ECO:0000256" key="5">
    <source>
        <dbReference type="ARBA" id="ARBA00023274"/>
    </source>
</evidence>
<evidence type="ECO:0000256" key="4">
    <source>
        <dbReference type="ARBA" id="ARBA00022980"/>
    </source>
</evidence>
<evidence type="ECO:0000313" key="12">
    <source>
        <dbReference type="Proteomes" id="UP000034037"/>
    </source>
</evidence>
<evidence type="ECO:0000256" key="1">
    <source>
        <dbReference type="ARBA" id="ARBA00005636"/>
    </source>
</evidence>
<dbReference type="InterPro" id="IPR005880">
    <property type="entry name" value="Ribosomal_uL2_bac/org-type"/>
</dbReference>
<dbReference type="FunFam" id="2.30.30.30:FF:000001">
    <property type="entry name" value="50S ribosomal protein L2"/>
    <property type="match status" value="1"/>
</dbReference>
<dbReference type="InterPro" id="IPR008991">
    <property type="entry name" value="Translation_prot_SH3-like_sf"/>
</dbReference>
<dbReference type="RefSeq" id="WP_003860556.1">
    <property type="nucleotide sequence ID" value="NZ_CP011309.1"/>
</dbReference>
<dbReference type="SMART" id="SM01382">
    <property type="entry name" value="Ribosomal_L2_C"/>
    <property type="match status" value="1"/>
</dbReference>
<evidence type="ECO:0000256" key="8">
    <source>
        <dbReference type="SAM" id="MobiDB-lite"/>
    </source>
</evidence>
<evidence type="ECO:0000256" key="3">
    <source>
        <dbReference type="ARBA" id="ARBA00022884"/>
    </source>
</evidence>
<dbReference type="EMBL" id="CP011309">
    <property type="protein sequence ID" value="AKF26561.1"/>
    <property type="molecule type" value="Genomic_DNA"/>
</dbReference>
<dbReference type="InterPro" id="IPR012340">
    <property type="entry name" value="NA-bd_OB-fold"/>
</dbReference>
<dbReference type="SUPFAM" id="SSF50249">
    <property type="entry name" value="Nucleic acid-binding proteins"/>
    <property type="match status" value="1"/>
</dbReference>
<dbReference type="NCBIfam" id="TIGR01171">
    <property type="entry name" value="rplB_bact"/>
    <property type="match status" value="1"/>
</dbReference>
<proteinExistence type="inferred from homology"/>
<comment type="subunit">
    <text evidence="7">Part of the 50S ribosomal subunit. Forms a bridge to the 30S subunit in the 70S ribosome.</text>
</comment>
<dbReference type="Gene3D" id="2.40.50.140">
    <property type="entry name" value="Nucleic acid-binding proteins"/>
    <property type="match status" value="1"/>
</dbReference>
<organism evidence="11 12">
    <name type="scientific">[Brevibacterium] flavum</name>
    <dbReference type="NCBI Taxonomy" id="92706"/>
    <lineage>
        <taxon>Bacteria</taxon>
        <taxon>Bacillati</taxon>
        <taxon>Actinomycetota</taxon>
        <taxon>Actinomycetes</taxon>
        <taxon>Mycobacteriales</taxon>
        <taxon>Corynebacteriaceae</taxon>
        <taxon>Corynebacterium</taxon>
    </lineage>
</organism>
<dbReference type="InterPro" id="IPR002171">
    <property type="entry name" value="Ribosomal_uL2"/>
</dbReference>
<feature type="compositionally biased region" description="Basic residues" evidence="8">
    <location>
        <begin position="45"/>
        <end position="58"/>
    </location>
</feature>
<dbReference type="HAMAP" id="MF_01320_B">
    <property type="entry name" value="Ribosomal_uL2_B"/>
    <property type="match status" value="1"/>
</dbReference>
<evidence type="ECO:0000256" key="2">
    <source>
        <dbReference type="ARBA" id="ARBA00022730"/>
    </source>
</evidence>
<dbReference type="PIRSF" id="PIRSF002158">
    <property type="entry name" value="Ribosomal_L2"/>
    <property type="match status" value="1"/>
</dbReference>
<dbReference type="Pfam" id="PF03947">
    <property type="entry name" value="Ribosomal_L2_C"/>
    <property type="match status" value="1"/>
</dbReference>
<dbReference type="GO" id="GO:0015934">
    <property type="term" value="C:large ribosomal subunit"/>
    <property type="evidence" value="ECO:0007669"/>
    <property type="project" value="InterPro"/>
</dbReference>
<dbReference type="InterPro" id="IPR022671">
    <property type="entry name" value="Ribosomal_uL2_CS"/>
</dbReference>
<dbReference type="PATRIC" id="fig|92706.3.peg.592"/>
<evidence type="ECO:0000256" key="7">
    <source>
        <dbReference type="HAMAP-Rule" id="MF_01320"/>
    </source>
</evidence>
<keyword evidence="3 7" id="KW-0694">RNA-binding</keyword>
<feature type="region of interest" description="Disordered" evidence="8">
    <location>
        <begin position="29"/>
        <end position="58"/>
    </location>
</feature>
<dbReference type="FunFam" id="4.10.950.10:FF:000001">
    <property type="entry name" value="50S ribosomal protein L2"/>
    <property type="match status" value="1"/>
</dbReference>
<name>A0A0F6WPW9_9CORY</name>
<evidence type="ECO:0000313" key="11">
    <source>
        <dbReference type="EMBL" id="AKF26561.1"/>
    </source>
</evidence>